<evidence type="ECO:0000256" key="1">
    <source>
        <dbReference type="SAM" id="SignalP"/>
    </source>
</evidence>
<reference evidence="3" key="1">
    <citation type="submission" date="2017-05" db="EMBL/GenBank/DDBJ databases">
        <authorList>
            <person name="Rodrigo-Torres L."/>
            <person name="Arahal R. D."/>
            <person name="Lucena T."/>
        </authorList>
    </citation>
    <scope>NUCLEOTIDE SEQUENCE [LARGE SCALE GENOMIC DNA]</scope>
    <source>
        <strain evidence="3">CECT 8621</strain>
    </source>
</reference>
<name>A0A238KWG5_9RHOB</name>
<organism evidence="2 3">
    <name type="scientific">Actibacterium lipolyticum</name>
    <dbReference type="NCBI Taxonomy" id="1524263"/>
    <lineage>
        <taxon>Bacteria</taxon>
        <taxon>Pseudomonadati</taxon>
        <taxon>Pseudomonadota</taxon>
        <taxon>Alphaproteobacteria</taxon>
        <taxon>Rhodobacterales</taxon>
        <taxon>Roseobacteraceae</taxon>
        <taxon>Actibacterium</taxon>
    </lineage>
</organism>
<keyword evidence="3" id="KW-1185">Reference proteome</keyword>
<sequence length="368" mass="39604">MSSFKFLVFALVALAACTPRPSLILVPEAANVGEVVDVYYASTRTPDVTVGLGIERSSSSSFGRISVAIPPEHQVGKVEVAEGRPDPAESFAIADVTNFPNADTFRKTLAQTFRSKPKGAREAVIFVHGFNNNFAEGVFRTAQLEHDFELDGVAIHYAWPSRGSAVGYAYDRDSALFARDGLEQLLRDVRAAGAESVLLIAHSMGAQLSMESMRQMAIRSPAELRRSVDAVVLLSPDIDIDVFRSQATRIGQLPQPFVIFVSQRDRALALSARLSGESNRLGNVESIDQVADIDVTIFDVTEFTKATDLGHFTVGNSPALINLLASLPGIDALFRGDTSGRLGLLQGTVLTVQEATKVVLSPISVLAE</sequence>
<accession>A0A238KWG5</accession>
<gene>
    <name evidence="2" type="ORF">COL8621_03348</name>
</gene>
<evidence type="ECO:0000313" key="2">
    <source>
        <dbReference type="EMBL" id="SMX47135.1"/>
    </source>
</evidence>
<dbReference type="Proteomes" id="UP000202922">
    <property type="component" value="Unassembled WGS sequence"/>
</dbReference>
<dbReference type="SUPFAM" id="SSF53474">
    <property type="entry name" value="alpha/beta-Hydrolases"/>
    <property type="match status" value="1"/>
</dbReference>
<dbReference type="OrthoDB" id="9797755at2"/>
<dbReference type="InterPro" id="IPR010297">
    <property type="entry name" value="DUF900_hydrolase"/>
</dbReference>
<dbReference type="GO" id="GO:0016787">
    <property type="term" value="F:hydrolase activity"/>
    <property type="evidence" value="ECO:0007669"/>
    <property type="project" value="UniProtKB-KW"/>
</dbReference>
<keyword evidence="1" id="KW-0732">Signal</keyword>
<feature type="chain" id="PRO_5012172726" evidence="1">
    <location>
        <begin position="16"/>
        <end position="368"/>
    </location>
</feature>
<dbReference type="RefSeq" id="WP_093968367.1">
    <property type="nucleotide sequence ID" value="NZ_FXYE01000002.1"/>
</dbReference>
<dbReference type="InterPro" id="IPR014586">
    <property type="entry name" value="UCP033909"/>
</dbReference>
<feature type="signal peptide" evidence="1">
    <location>
        <begin position="1"/>
        <end position="15"/>
    </location>
</feature>
<dbReference type="Pfam" id="PF05990">
    <property type="entry name" value="DUF900"/>
    <property type="match status" value="1"/>
</dbReference>
<dbReference type="PIRSF" id="PIRSF033909">
    <property type="entry name" value="UCP033909"/>
    <property type="match status" value="1"/>
</dbReference>
<proteinExistence type="predicted"/>
<evidence type="ECO:0000313" key="3">
    <source>
        <dbReference type="Proteomes" id="UP000202922"/>
    </source>
</evidence>
<dbReference type="InterPro" id="IPR029058">
    <property type="entry name" value="AB_hydrolase_fold"/>
</dbReference>
<dbReference type="EMBL" id="FXYE01000002">
    <property type="protein sequence ID" value="SMX47135.1"/>
    <property type="molecule type" value="Genomic_DNA"/>
</dbReference>
<dbReference type="PANTHER" id="PTHR36513:SF1">
    <property type="entry name" value="TRANSMEMBRANE PROTEIN"/>
    <property type="match status" value="1"/>
</dbReference>
<dbReference type="PANTHER" id="PTHR36513">
    <property type="entry name" value="ABC TRANSMEMBRANE TYPE-1 DOMAIN-CONTAINING PROTEIN"/>
    <property type="match status" value="1"/>
</dbReference>
<dbReference type="AlphaFoldDB" id="A0A238KWG5"/>
<dbReference type="Gene3D" id="3.40.50.1820">
    <property type="entry name" value="alpha/beta hydrolase"/>
    <property type="match status" value="1"/>
</dbReference>
<dbReference type="PROSITE" id="PS51257">
    <property type="entry name" value="PROKAR_LIPOPROTEIN"/>
    <property type="match status" value="1"/>
</dbReference>
<protein>
    <submittedName>
        <fullName evidence="2">Alpha/beta hydrolase family protein</fullName>
    </submittedName>
</protein>
<keyword evidence="2" id="KW-0378">Hydrolase</keyword>